<sequence length="178" mass="19447">MPPPPPPASDPYQTASSAYTVPYLSGNMPQDEKAYYPSNERAFYHSDRKTPATQGIGSKVLGIMLYLLGAFSAALGSFGALDSFVGDSWAAVSLLAVLLLCSFVLAIVLIRHPSTHFRWGQRLLWWFGVSGLITLITLLSYGILDERMNGTIPDATENVLFGSAFICYGLLTMFLALW</sequence>
<keyword evidence="3" id="KW-1185">Reference proteome</keyword>
<organism evidence="2 3">
    <name type="scientific">Reticulibacter mediterranei</name>
    <dbReference type="NCBI Taxonomy" id="2778369"/>
    <lineage>
        <taxon>Bacteria</taxon>
        <taxon>Bacillati</taxon>
        <taxon>Chloroflexota</taxon>
        <taxon>Ktedonobacteria</taxon>
        <taxon>Ktedonobacterales</taxon>
        <taxon>Reticulibacteraceae</taxon>
        <taxon>Reticulibacter</taxon>
    </lineage>
</organism>
<evidence type="ECO:0000256" key="1">
    <source>
        <dbReference type="SAM" id="Phobius"/>
    </source>
</evidence>
<comment type="caution">
    <text evidence="2">The sequence shown here is derived from an EMBL/GenBank/DDBJ whole genome shotgun (WGS) entry which is preliminary data.</text>
</comment>
<keyword evidence="1" id="KW-1133">Transmembrane helix</keyword>
<dbReference type="AlphaFoldDB" id="A0A8J3IVK3"/>
<evidence type="ECO:0000313" key="2">
    <source>
        <dbReference type="EMBL" id="GHO96066.1"/>
    </source>
</evidence>
<feature type="transmembrane region" description="Helical" evidence="1">
    <location>
        <begin position="159"/>
        <end position="177"/>
    </location>
</feature>
<keyword evidence="1" id="KW-0812">Transmembrane</keyword>
<feature type="transmembrane region" description="Helical" evidence="1">
    <location>
        <begin position="123"/>
        <end position="144"/>
    </location>
</feature>
<proteinExistence type="predicted"/>
<name>A0A8J3IVK3_9CHLR</name>
<gene>
    <name evidence="2" type="ORF">KSF_061140</name>
</gene>
<protein>
    <submittedName>
        <fullName evidence="2">Uncharacterized protein</fullName>
    </submittedName>
</protein>
<accession>A0A8J3IVK3</accession>
<dbReference type="Proteomes" id="UP000597444">
    <property type="component" value="Unassembled WGS sequence"/>
</dbReference>
<feature type="transmembrane region" description="Helical" evidence="1">
    <location>
        <begin position="56"/>
        <end position="78"/>
    </location>
</feature>
<reference evidence="2" key="1">
    <citation type="submission" date="2020-10" db="EMBL/GenBank/DDBJ databases">
        <title>Taxonomic study of unclassified bacteria belonging to the class Ktedonobacteria.</title>
        <authorList>
            <person name="Yabe S."/>
            <person name="Wang C.M."/>
            <person name="Zheng Y."/>
            <person name="Sakai Y."/>
            <person name="Cavaletti L."/>
            <person name="Monciardini P."/>
            <person name="Donadio S."/>
        </authorList>
    </citation>
    <scope>NUCLEOTIDE SEQUENCE</scope>
    <source>
        <strain evidence="2">ID150040</strain>
    </source>
</reference>
<dbReference type="EMBL" id="BNJK01000001">
    <property type="protein sequence ID" value="GHO96066.1"/>
    <property type="molecule type" value="Genomic_DNA"/>
</dbReference>
<evidence type="ECO:0000313" key="3">
    <source>
        <dbReference type="Proteomes" id="UP000597444"/>
    </source>
</evidence>
<keyword evidence="1" id="KW-0472">Membrane</keyword>
<feature type="transmembrane region" description="Helical" evidence="1">
    <location>
        <begin position="90"/>
        <end position="111"/>
    </location>
</feature>